<keyword evidence="4" id="KW-1185">Reference proteome</keyword>
<dbReference type="GO" id="GO:0006508">
    <property type="term" value="P:proteolysis"/>
    <property type="evidence" value="ECO:0007669"/>
    <property type="project" value="InterPro"/>
</dbReference>
<sequence length="244" mass="27717">MTEPLHGCVDDAKKIRQFLIDDYGYSEDDIVLLTDDQTDPRRIPTRANMIYYFDWLVMGAQPDDSLFLHWHGGLVPDEDGDEESGYDEVIFPVDHSEAGHIVDDELHDRLIKPLPHGCRLTAIFDSCHSGTVMDLPFVYDHFGKVKRRNKALEAAKNLQGVLGLSAMAISCKDEQTARETYEGGKVAGTLSYAFMAALRKDKKQSYQQLLVRIREIIHDDKPEYNQKPQLSSSHPMAMELLFIC</sequence>
<dbReference type="InterPro" id="IPR011600">
    <property type="entry name" value="Pept_C14_caspase"/>
</dbReference>
<dbReference type="GO" id="GO:0004197">
    <property type="term" value="F:cysteine-type endopeptidase activity"/>
    <property type="evidence" value="ECO:0007669"/>
    <property type="project" value="InterPro"/>
</dbReference>
<comment type="similarity">
    <text evidence="1">Belongs to the peptidase C14B family.</text>
</comment>
<dbReference type="OrthoDB" id="3223806at2759"/>
<reference evidence="3 4" key="1">
    <citation type="journal article" date="2012" name="Science">
        <title>The Paleozoic origin of enzymatic lignin decomposition reconstructed from 31 fungal genomes.</title>
        <authorList>
            <person name="Floudas D."/>
            <person name="Binder M."/>
            <person name="Riley R."/>
            <person name="Barry K."/>
            <person name="Blanchette R.A."/>
            <person name="Henrissat B."/>
            <person name="Martinez A.T."/>
            <person name="Otillar R."/>
            <person name="Spatafora J.W."/>
            <person name="Yadav J.S."/>
            <person name="Aerts A."/>
            <person name="Benoit I."/>
            <person name="Boyd A."/>
            <person name="Carlson A."/>
            <person name="Copeland A."/>
            <person name="Coutinho P.M."/>
            <person name="de Vries R.P."/>
            <person name="Ferreira P."/>
            <person name="Findley K."/>
            <person name="Foster B."/>
            <person name="Gaskell J."/>
            <person name="Glotzer D."/>
            <person name="Gorecki P."/>
            <person name="Heitman J."/>
            <person name="Hesse C."/>
            <person name="Hori C."/>
            <person name="Igarashi K."/>
            <person name="Jurgens J.A."/>
            <person name="Kallen N."/>
            <person name="Kersten P."/>
            <person name="Kohler A."/>
            <person name="Kuees U."/>
            <person name="Kumar T.K.A."/>
            <person name="Kuo A."/>
            <person name="LaButti K."/>
            <person name="Larrondo L.F."/>
            <person name="Lindquist E."/>
            <person name="Ling A."/>
            <person name="Lombard V."/>
            <person name="Lucas S."/>
            <person name="Lundell T."/>
            <person name="Martin R."/>
            <person name="McLaughlin D.J."/>
            <person name="Morgenstern I."/>
            <person name="Morin E."/>
            <person name="Murat C."/>
            <person name="Nagy L.G."/>
            <person name="Nolan M."/>
            <person name="Ohm R.A."/>
            <person name="Patyshakuliyeva A."/>
            <person name="Rokas A."/>
            <person name="Ruiz-Duenas F.J."/>
            <person name="Sabat G."/>
            <person name="Salamov A."/>
            <person name="Samejima M."/>
            <person name="Schmutz J."/>
            <person name="Slot J.C."/>
            <person name="St John F."/>
            <person name="Stenlid J."/>
            <person name="Sun H."/>
            <person name="Sun S."/>
            <person name="Syed K."/>
            <person name="Tsang A."/>
            <person name="Wiebenga A."/>
            <person name="Young D."/>
            <person name="Pisabarro A."/>
            <person name="Eastwood D.C."/>
            <person name="Martin F."/>
            <person name="Cullen D."/>
            <person name="Grigoriev I.V."/>
            <person name="Hibbett D.S."/>
        </authorList>
    </citation>
    <scope>NUCLEOTIDE SEQUENCE</scope>
    <source>
        <strain evidence="4">FP-58527</strain>
    </source>
</reference>
<dbReference type="AlphaFoldDB" id="S8DTK4"/>
<dbReference type="Pfam" id="PF00656">
    <property type="entry name" value="Peptidase_C14"/>
    <property type="match status" value="1"/>
</dbReference>
<evidence type="ECO:0000313" key="3">
    <source>
        <dbReference type="EMBL" id="EPS95937.1"/>
    </source>
</evidence>
<protein>
    <recommendedName>
        <fullName evidence="2">Peptidase C14 caspase domain-containing protein</fullName>
    </recommendedName>
</protein>
<accession>S8DTK4</accession>
<gene>
    <name evidence="3" type="ORF">FOMPIDRAFT_1053735</name>
</gene>
<feature type="domain" description="Peptidase C14 caspase" evidence="2">
    <location>
        <begin position="2"/>
        <end position="234"/>
    </location>
</feature>
<evidence type="ECO:0000313" key="4">
    <source>
        <dbReference type="Proteomes" id="UP000015241"/>
    </source>
</evidence>
<dbReference type="PANTHER" id="PTHR48104:SF30">
    <property type="entry name" value="METACASPASE-1"/>
    <property type="match status" value="1"/>
</dbReference>
<dbReference type="Proteomes" id="UP000015241">
    <property type="component" value="Unassembled WGS sequence"/>
</dbReference>
<name>S8DTK4_FOMSC</name>
<dbReference type="InParanoid" id="S8DTK4"/>
<evidence type="ECO:0000259" key="2">
    <source>
        <dbReference type="Pfam" id="PF00656"/>
    </source>
</evidence>
<dbReference type="EMBL" id="KE504197">
    <property type="protein sequence ID" value="EPS95937.1"/>
    <property type="molecule type" value="Genomic_DNA"/>
</dbReference>
<dbReference type="Gene3D" id="3.40.50.12660">
    <property type="match status" value="1"/>
</dbReference>
<dbReference type="InterPro" id="IPR050452">
    <property type="entry name" value="Metacaspase"/>
</dbReference>
<proteinExistence type="inferred from homology"/>
<dbReference type="HOGENOM" id="CLU_029389_3_3_1"/>
<dbReference type="PANTHER" id="PTHR48104">
    <property type="entry name" value="METACASPASE-4"/>
    <property type="match status" value="1"/>
</dbReference>
<organism evidence="3 4">
    <name type="scientific">Fomitopsis schrenkii</name>
    <name type="common">Brown rot fungus</name>
    <dbReference type="NCBI Taxonomy" id="2126942"/>
    <lineage>
        <taxon>Eukaryota</taxon>
        <taxon>Fungi</taxon>
        <taxon>Dikarya</taxon>
        <taxon>Basidiomycota</taxon>
        <taxon>Agaricomycotina</taxon>
        <taxon>Agaricomycetes</taxon>
        <taxon>Polyporales</taxon>
        <taxon>Fomitopsis</taxon>
    </lineage>
</organism>
<evidence type="ECO:0000256" key="1">
    <source>
        <dbReference type="ARBA" id="ARBA00009005"/>
    </source>
</evidence>
<dbReference type="eggNOG" id="KOG1546">
    <property type="taxonomic scope" value="Eukaryota"/>
</dbReference>
<dbReference type="GO" id="GO:0005737">
    <property type="term" value="C:cytoplasm"/>
    <property type="evidence" value="ECO:0007669"/>
    <property type="project" value="TreeGrafter"/>
</dbReference>